<proteinExistence type="predicted"/>
<evidence type="ECO:0000313" key="2">
    <source>
        <dbReference type="EMBL" id="OGZ11189.1"/>
    </source>
</evidence>
<organism evidence="2 3">
    <name type="scientific">Candidatus Lloydbacteria bacterium RIFCSPLOWO2_01_FULL_50_20</name>
    <dbReference type="NCBI Taxonomy" id="1798665"/>
    <lineage>
        <taxon>Bacteria</taxon>
        <taxon>Candidatus Lloydiibacteriota</taxon>
    </lineage>
</organism>
<evidence type="ECO:0000256" key="1">
    <source>
        <dbReference type="SAM" id="Phobius"/>
    </source>
</evidence>
<accession>A0A1G2DC41</accession>
<dbReference type="STRING" id="1798665.A2942_03690"/>
<comment type="caution">
    <text evidence="2">The sequence shown here is derived from an EMBL/GenBank/DDBJ whole genome shotgun (WGS) entry which is preliminary data.</text>
</comment>
<gene>
    <name evidence="2" type="ORF">A2942_03690</name>
</gene>
<sequence length="117" mass="12997">MHSLLRQYFAAFLVAIFIVLIALYAYYQSRAIIEGPGIVIDAPSNGMTSTTSLVAVLGVTTHAKEITLDGRPIFINLEGYFSEKLVLMEGYNIIELVAKDNEGRVVRKTIELVYQAQ</sequence>
<dbReference type="Pfam" id="PF09136">
    <property type="entry name" value="Glucodextran_B"/>
    <property type="match status" value="1"/>
</dbReference>
<reference evidence="2 3" key="1">
    <citation type="journal article" date="2016" name="Nat. Commun.">
        <title>Thousands of microbial genomes shed light on interconnected biogeochemical processes in an aquifer system.</title>
        <authorList>
            <person name="Anantharaman K."/>
            <person name="Brown C.T."/>
            <person name="Hug L.A."/>
            <person name="Sharon I."/>
            <person name="Castelle C.J."/>
            <person name="Probst A.J."/>
            <person name="Thomas B.C."/>
            <person name="Singh A."/>
            <person name="Wilkins M.J."/>
            <person name="Karaoz U."/>
            <person name="Brodie E.L."/>
            <person name="Williams K.H."/>
            <person name="Hubbard S.S."/>
            <person name="Banfield J.F."/>
        </authorList>
    </citation>
    <scope>NUCLEOTIDE SEQUENCE [LARGE SCALE GENOMIC DNA]</scope>
</reference>
<dbReference type="InterPro" id="IPR013783">
    <property type="entry name" value="Ig-like_fold"/>
</dbReference>
<keyword evidence="1" id="KW-1133">Transmembrane helix</keyword>
<dbReference type="EMBL" id="MHLP01000040">
    <property type="protein sequence ID" value="OGZ11189.1"/>
    <property type="molecule type" value="Genomic_DNA"/>
</dbReference>
<protein>
    <submittedName>
        <fullName evidence="2">Uncharacterized protein</fullName>
    </submittedName>
</protein>
<dbReference type="Gene3D" id="2.60.40.10">
    <property type="entry name" value="Immunoglobulins"/>
    <property type="match status" value="1"/>
</dbReference>
<feature type="transmembrane region" description="Helical" evidence="1">
    <location>
        <begin position="6"/>
        <end position="27"/>
    </location>
</feature>
<evidence type="ECO:0000313" key="3">
    <source>
        <dbReference type="Proteomes" id="UP000178534"/>
    </source>
</evidence>
<keyword evidence="1" id="KW-0812">Transmembrane</keyword>
<dbReference type="AlphaFoldDB" id="A0A1G2DC41"/>
<name>A0A1G2DC41_9BACT</name>
<keyword evidence="1" id="KW-0472">Membrane</keyword>
<dbReference type="Proteomes" id="UP000178534">
    <property type="component" value="Unassembled WGS sequence"/>
</dbReference>